<sequence>MAASSEPTTREWIQSLVEPGQLLFWAMTYYVRVNLDAVFKRGQVLAPLLQTSKLRDEAFGKFWVAFSTTRADVQSTQQPPAQDAAPTPVQCSSDLIPPLLARASGVVLDVGPGTGTQMPFLRSPAIRAIYGAEPCASLHAELRARADAEGLGAKYHIVPVSVVAAELVPALEKEGLSAAAAATDGAGVFDTIICVRVLCSVPDMQRTIRELYGLLRPGGKLLVVEHVVNPWRTPKGSVVARVLQAVYGFLGWSWYIGNCCLNRDTEAALRRAAEADGGWESVELDRWFGRSPLPYVSGVLVKRG</sequence>
<dbReference type="InterPro" id="IPR029063">
    <property type="entry name" value="SAM-dependent_MTases_sf"/>
</dbReference>
<dbReference type="OrthoDB" id="540004at2759"/>
<evidence type="ECO:0000313" key="1">
    <source>
        <dbReference type="EMBL" id="GFF20581.1"/>
    </source>
</evidence>
<dbReference type="Gene3D" id="3.40.50.150">
    <property type="entry name" value="Vaccinia Virus protein VP39"/>
    <property type="match status" value="1"/>
</dbReference>
<dbReference type="SUPFAM" id="SSF53335">
    <property type="entry name" value="S-adenosyl-L-methionine-dependent methyltransferases"/>
    <property type="match status" value="1"/>
</dbReference>
<comment type="caution">
    <text evidence="1">The sequence shown here is derived from an EMBL/GenBank/DDBJ whole genome shotgun (WGS) entry which is preliminary data.</text>
</comment>
<keyword evidence="1" id="KW-0808">Transferase</keyword>
<dbReference type="Proteomes" id="UP000452235">
    <property type="component" value="Unassembled WGS sequence"/>
</dbReference>
<dbReference type="GO" id="GO:0008168">
    <property type="term" value="F:methyltransferase activity"/>
    <property type="evidence" value="ECO:0007669"/>
    <property type="project" value="UniProtKB-KW"/>
</dbReference>
<dbReference type="GO" id="GO:0032259">
    <property type="term" value="P:methylation"/>
    <property type="evidence" value="ECO:0007669"/>
    <property type="project" value="UniProtKB-KW"/>
</dbReference>
<protein>
    <submittedName>
        <fullName evidence="1">Phospholipid methyltransferase</fullName>
    </submittedName>
</protein>
<name>A0A5M3ZBM1_ASPTE</name>
<gene>
    <name evidence="1" type="ORF">ATEIFO6365_0012033700</name>
</gene>
<dbReference type="InterPro" id="IPR052356">
    <property type="entry name" value="Thiol_S-MT"/>
</dbReference>
<evidence type="ECO:0000313" key="2">
    <source>
        <dbReference type="Proteomes" id="UP000452235"/>
    </source>
</evidence>
<dbReference type="PANTHER" id="PTHR45036">
    <property type="entry name" value="METHYLTRANSFERASE LIKE 7B"/>
    <property type="match status" value="1"/>
</dbReference>
<dbReference type="CDD" id="cd02440">
    <property type="entry name" value="AdoMet_MTases"/>
    <property type="match status" value="1"/>
</dbReference>
<dbReference type="VEuPathDB" id="FungiDB:ATEG_08359"/>
<keyword evidence="1" id="KW-0489">Methyltransferase</keyword>
<dbReference type="PANTHER" id="PTHR45036:SF1">
    <property type="entry name" value="METHYLTRANSFERASE LIKE 7A"/>
    <property type="match status" value="1"/>
</dbReference>
<keyword evidence="2" id="KW-1185">Reference proteome</keyword>
<dbReference type="AlphaFoldDB" id="A0A5M3ZBM1"/>
<accession>A0A5M3ZBM1</accession>
<proteinExistence type="predicted"/>
<organism evidence="1 2">
    <name type="scientific">Aspergillus terreus</name>
    <dbReference type="NCBI Taxonomy" id="33178"/>
    <lineage>
        <taxon>Eukaryota</taxon>
        <taxon>Fungi</taxon>
        <taxon>Dikarya</taxon>
        <taxon>Ascomycota</taxon>
        <taxon>Pezizomycotina</taxon>
        <taxon>Eurotiomycetes</taxon>
        <taxon>Eurotiomycetidae</taxon>
        <taxon>Eurotiales</taxon>
        <taxon>Aspergillaceae</taxon>
        <taxon>Aspergillus</taxon>
        <taxon>Aspergillus subgen. Circumdati</taxon>
    </lineage>
</organism>
<reference evidence="1 2" key="1">
    <citation type="submission" date="2020-01" db="EMBL/GenBank/DDBJ databases">
        <title>Aspergillus terreus IFO 6365 whole genome shotgun sequence.</title>
        <authorList>
            <person name="Kanamasa S."/>
            <person name="Takahashi H."/>
        </authorList>
    </citation>
    <scope>NUCLEOTIDE SEQUENCE [LARGE SCALE GENOMIC DNA]</scope>
    <source>
        <strain evidence="1 2">IFO 6365</strain>
    </source>
</reference>
<dbReference type="EMBL" id="BLJY01000012">
    <property type="protein sequence ID" value="GFF20581.1"/>
    <property type="molecule type" value="Genomic_DNA"/>
</dbReference>
<dbReference type="Pfam" id="PF13489">
    <property type="entry name" value="Methyltransf_23"/>
    <property type="match status" value="1"/>
</dbReference>